<evidence type="ECO:0000313" key="1">
    <source>
        <dbReference type="EMBL" id="VDO97778.1"/>
    </source>
</evidence>
<reference evidence="1 2" key="1">
    <citation type="submission" date="2018-11" db="EMBL/GenBank/DDBJ databases">
        <authorList>
            <consortium name="Pathogen Informatics"/>
        </authorList>
    </citation>
    <scope>NUCLEOTIDE SEQUENCE [LARGE SCALE GENOMIC DNA]</scope>
</reference>
<dbReference type="WBParaSite" id="HPBE_0001389001-mRNA-1">
    <property type="protein sequence ID" value="HPBE_0001389001-mRNA-1"/>
    <property type="gene ID" value="HPBE_0001389001"/>
</dbReference>
<reference evidence="3" key="2">
    <citation type="submission" date="2019-09" db="UniProtKB">
        <authorList>
            <consortium name="WormBaseParasite"/>
        </authorList>
    </citation>
    <scope>IDENTIFICATION</scope>
</reference>
<dbReference type="EMBL" id="UZAH01028118">
    <property type="protein sequence ID" value="VDO97778.1"/>
    <property type="molecule type" value="Genomic_DNA"/>
</dbReference>
<proteinExistence type="predicted"/>
<organism evidence="2 3">
    <name type="scientific">Heligmosomoides polygyrus</name>
    <name type="common">Parasitic roundworm</name>
    <dbReference type="NCBI Taxonomy" id="6339"/>
    <lineage>
        <taxon>Eukaryota</taxon>
        <taxon>Metazoa</taxon>
        <taxon>Ecdysozoa</taxon>
        <taxon>Nematoda</taxon>
        <taxon>Chromadorea</taxon>
        <taxon>Rhabditida</taxon>
        <taxon>Rhabditina</taxon>
        <taxon>Rhabditomorpha</taxon>
        <taxon>Strongyloidea</taxon>
        <taxon>Heligmosomidae</taxon>
        <taxon>Heligmosomoides</taxon>
    </lineage>
</organism>
<accession>A0A3P8DBC5</accession>
<gene>
    <name evidence="1" type="ORF">HPBE_LOCUS13891</name>
</gene>
<keyword evidence="2" id="KW-1185">Reference proteome</keyword>
<sequence length="267" mass="31016">MSVPPRGATGNRSLRAKPITDIRLQATDPCDRPVYEDPCHITWCMTVQDRNRSIVTDAKIVPYETVAPQHRPLVCTFKITPPRVQQVERCGAARVKLWRMKEKDAASELGITKPGRWKVDKQTWLWTDDVKAKVREKKSPYRVFLSDKTAENWQKYQKAKKDAKKAVAVAKATHYSDVNEKLAARDGERYLYRLAKTRHRQTEDIEKFFGINDGSGHLLTDRKNALKRWRDYFEEISTMEFLHPAIPSVDSVHGPFTRSPWRKLKRL</sequence>
<protein>
    <submittedName>
        <fullName evidence="3">DUF4550 domain-containing protein</fullName>
    </submittedName>
</protein>
<dbReference type="AlphaFoldDB" id="A0A183FYX2"/>
<dbReference type="Proteomes" id="UP000050761">
    <property type="component" value="Unassembled WGS sequence"/>
</dbReference>
<evidence type="ECO:0000313" key="2">
    <source>
        <dbReference type="Proteomes" id="UP000050761"/>
    </source>
</evidence>
<accession>A0A183FYX2</accession>
<name>A0A183FYX2_HELPZ</name>
<evidence type="ECO:0000313" key="3">
    <source>
        <dbReference type="WBParaSite" id="HPBE_0001389001-mRNA-1"/>
    </source>
</evidence>